<dbReference type="Pfam" id="PF03602">
    <property type="entry name" value="Cons_hypoth95"/>
    <property type="match status" value="1"/>
</dbReference>
<gene>
    <name evidence="3" type="primary">rsmD</name>
    <name evidence="3" type="ORF">WOSG25_030270</name>
</gene>
<name>A0A069CZD1_WEIOS</name>
<evidence type="ECO:0000313" key="4">
    <source>
        <dbReference type="Proteomes" id="UP000030643"/>
    </source>
</evidence>
<dbReference type="GO" id="GO:0003676">
    <property type="term" value="F:nucleic acid binding"/>
    <property type="evidence" value="ECO:0007669"/>
    <property type="project" value="InterPro"/>
</dbReference>
<dbReference type="Gene3D" id="3.40.50.150">
    <property type="entry name" value="Vaccinia Virus protein VP39"/>
    <property type="match status" value="1"/>
</dbReference>
<dbReference type="InterPro" id="IPR002052">
    <property type="entry name" value="DNA_methylase_N6_adenine_CS"/>
</dbReference>
<protein>
    <submittedName>
        <fullName evidence="3">Possible rRNA (Guanine-N(2))-methyltransferase</fullName>
    </submittedName>
</protein>
<dbReference type="RefSeq" id="WP_027698542.1">
    <property type="nucleotide sequence ID" value="NZ_DF820486.1"/>
</dbReference>
<reference evidence="4" key="1">
    <citation type="journal article" date="2014" name="Genome Announc.">
        <title>Draft genome sequence of Weissella oryzae SG25T, isolated from fermented rice grains.</title>
        <authorList>
            <person name="Tanizawa Y."/>
            <person name="Fujisawa T."/>
            <person name="Mochizuki T."/>
            <person name="Kaminuma E."/>
            <person name="Suzuki Y."/>
            <person name="Nakamura Y."/>
            <person name="Tohno M."/>
        </authorList>
    </citation>
    <scope>NUCLEOTIDE SEQUENCE [LARGE SCALE GENOMIC DNA]</scope>
    <source>
        <strain evidence="4">DSM 25784 / JCM 18191 / LMG 30913 / SG25</strain>
    </source>
</reference>
<dbReference type="AlphaFoldDB" id="A0A069CZD1"/>
<dbReference type="PIRSF" id="PIRSF004553">
    <property type="entry name" value="CHP00095"/>
    <property type="match status" value="1"/>
</dbReference>
<dbReference type="SUPFAM" id="SSF53335">
    <property type="entry name" value="S-adenosyl-L-methionine-dependent methyltransferases"/>
    <property type="match status" value="1"/>
</dbReference>
<dbReference type="EMBL" id="DF820486">
    <property type="protein sequence ID" value="GAK30431.1"/>
    <property type="molecule type" value="Genomic_DNA"/>
</dbReference>
<sequence length="186" mass="19965">MRIISGEFGGRPLKAVPGTATRPTTDKVKEAIFSMIGPYFEGGRSLDLYAGSGGLSIEGVSRGIDMAVLVDRQYAAVKTINDNIAMTKAPERFKVFKSTAESVIQQLTGQAPFDLLYFDPPYAKQTIVADLMNLTAANLIAKDALIVAETDQAADLPSDLPGFTFLKAKDYGITVVSLYQYDGGQA</sequence>
<dbReference type="STRING" id="1329250.WOSG25_030270"/>
<dbReference type="GO" id="GO:0008168">
    <property type="term" value="F:methyltransferase activity"/>
    <property type="evidence" value="ECO:0007669"/>
    <property type="project" value="UniProtKB-KW"/>
</dbReference>
<accession>A0A069CZD1</accession>
<dbReference type="PROSITE" id="PS00092">
    <property type="entry name" value="N6_MTASE"/>
    <property type="match status" value="1"/>
</dbReference>
<dbReference type="InterPro" id="IPR029063">
    <property type="entry name" value="SAM-dependent_MTases_sf"/>
</dbReference>
<keyword evidence="1 3" id="KW-0489">Methyltransferase</keyword>
<dbReference type="PANTHER" id="PTHR43542:SF1">
    <property type="entry name" value="METHYLTRANSFERASE"/>
    <property type="match status" value="1"/>
</dbReference>
<evidence type="ECO:0000313" key="3">
    <source>
        <dbReference type="EMBL" id="GAK30431.1"/>
    </source>
</evidence>
<dbReference type="Proteomes" id="UP000030643">
    <property type="component" value="Unassembled WGS sequence"/>
</dbReference>
<dbReference type="NCBIfam" id="TIGR00095">
    <property type="entry name" value="16S rRNA (guanine(966)-N(2))-methyltransferase RsmD"/>
    <property type="match status" value="1"/>
</dbReference>
<dbReference type="PANTHER" id="PTHR43542">
    <property type="entry name" value="METHYLTRANSFERASE"/>
    <property type="match status" value="1"/>
</dbReference>
<dbReference type="OrthoDB" id="9803017at2"/>
<evidence type="ECO:0000256" key="2">
    <source>
        <dbReference type="ARBA" id="ARBA00022679"/>
    </source>
</evidence>
<dbReference type="eggNOG" id="COG0742">
    <property type="taxonomic scope" value="Bacteria"/>
</dbReference>
<dbReference type="InterPro" id="IPR004398">
    <property type="entry name" value="RNA_MeTrfase_RsmD"/>
</dbReference>
<organism evidence="3 4">
    <name type="scientific">Weissella oryzae (strain DSM 25784 / JCM 18191 / LMG 30913 / SG25)</name>
    <dbReference type="NCBI Taxonomy" id="1329250"/>
    <lineage>
        <taxon>Bacteria</taxon>
        <taxon>Bacillati</taxon>
        <taxon>Bacillota</taxon>
        <taxon>Bacilli</taxon>
        <taxon>Lactobacillales</taxon>
        <taxon>Lactobacillaceae</taxon>
        <taxon>Weissella</taxon>
    </lineage>
</organism>
<dbReference type="GO" id="GO:0031167">
    <property type="term" value="P:rRNA methylation"/>
    <property type="evidence" value="ECO:0007669"/>
    <property type="project" value="InterPro"/>
</dbReference>
<proteinExistence type="predicted"/>
<keyword evidence="2 3" id="KW-0808">Transferase</keyword>
<evidence type="ECO:0000256" key="1">
    <source>
        <dbReference type="ARBA" id="ARBA00022603"/>
    </source>
</evidence>
<keyword evidence="4" id="KW-1185">Reference proteome</keyword>